<evidence type="ECO:0000313" key="2">
    <source>
        <dbReference type="EMBL" id="AYV22078.1"/>
    </source>
</evidence>
<feature type="signal peptide" evidence="1">
    <location>
        <begin position="1"/>
        <end position="25"/>
    </location>
</feature>
<keyword evidence="1" id="KW-0732">Signal</keyword>
<gene>
    <name evidence="3" type="ORF">COR51_11445</name>
    <name evidence="2" type="ORF">ECB94_12800</name>
</gene>
<organism evidence="2 5">
    <name type="scientific">Vibrio mediterranei</name>
    <dbReference type="NCBI Taxonomy" id="689"/>
    <lineage>
        <taxon>Bacteria</taxon>
        <taxon>Pseudomonadati</taxon>
        <taxon>Pseudomonadota</taxon>
        <taxon>Gammaproteobacteria</taxon>
        <taxon>Vibrionales</taxon>
        <taxon>Vibrionaceae</taxon>
        <taxon>Vibrio</taxon>
    </lineage>
</organism>
<dbReference type="Pfam" id="PF10973">
    <property type="entry name" value="DUF2799"/>
    <property type="match status" value="1"/>
</dbReference>
<dbReference type="AlphaFoldDB" id="A0A2S9ZPH0"/>
<proteinExistence type="predicted"/>
<dbReference type="Proteomes" id="UP000279760">
    <property type="component" value="Chromosome 1"/>
</dbReference>
<evidence type="ECO:0000313" key="4">
    <source>
        <dbReference type="Proteomes" id="UP000238163"/>
    </source>
</evidence>
<feature type="chain" id="PRO_5044580452" evidence="1">
    <location>
        <begin position="26"/>
        <end position="117"/>
    </location>
</feature>
<dbReference type="GeneID" id="64085165"/>
<name>A0A2S9ZPH0_9VIBR</name>
<keyword evidence="4" id="KW-1185">Reference proteome</keyword>
<dbReference type="PROSITE" id="PS51257">
    <property type="entry name" value="PROKAR_LIPOPROTEIN"/>
    <property type="match status" value="1"/>
</dbReference>
<dbReference type="EMBL" id="NWTN01000005">
    <property type="protein sequence ID" value="PRQ67658.1"/>
    <property type="molecule type" value="Genomic_DNA"/>
</dbReference>
<reference evidence="3 4" key="1">
    <citation type="submission" date="2017-09" db="EMBL/GenBank/DDBJ databases">
        <authorList>
            <person name="Girard L."/>
            <person name="Lami R."/>
            <person name="Suzuki M."/>
            <person name="Baudart J."/>
        </authorList>
    </citation>
    <scope>NUCLEOTIDE SEQUENCE [LARGE SCALE GENOMIC DNA]</scope>
    <source>
        <strain evidence="3 4">17LN0615E</strain>
    </source>
</reference>
<accession>A0A2S9ZPH0</accession>
<evidence type="ECO:0000313" key="3">
    <source>
        <dbReference type="EMBL" id="PRQ67658.1"/>
    </source>
</evidence>
<reference evidence="2 5" key="3">
    <citation type="submission" date="2018-11" db="EMBL/GenBank/DDBJ databases">
        <title>Complete Genome Sequence of Vbrio mediterranei 117-T6: a Potential Pathogen Bacteria Isolated from the Conchocelis of Pyropia.</title>
        <authorList>
            <person name="Liu Q."/>
        </authorList>
    </citation>
    <scope>NUCLEOTIDE SEQUENCE [LARGE SCALE GENOMIC DNA]</scope>
    <source>
        <strain evidence="2 5">117-T6</strain>
    </source>
</reference>
<reference evidence="3 4" key="2">
    <citation type="submission" date="2018-03" db="EMBL/GenBank/DDBJ databases">
        <title>Genetic Diversity and Phenotypic Plasticity of AHL Mediated Quorum Sensing in Environmental Strains of Vibrio mediterranei.</title>
        <authorList>
            <person name="Lantoine F."/>
            <person name="Vouve F."/>
        </authorList>
    </citation>
    <scope>NUCLEOTIDE SEQUENCE [LARGE SCALE GENOMIC DNA]</scope>
    <source>
        <strain evidence="3 4">17LN0615E</strain>
    </source>
</reference>
<protein>
    <submittedName>
        <fullName evidence="2">DUF2799 domain-containing protein</fullName>
    </submittedName>
</protein>
<dbReference type="EMBL" id="CP033577">
    <property type="protein sequence ID" value="AYV22078.1"/>
    <property type="molecule type" value="Genomic_DNA"/>
</dbReference>
<dbReference type="Proteomes" id="UP000238163">
    <property type="component" value="Unassembled WGS sequence"/>
</dbReference>
<sequence length="117" mass="13237">MNIKFLVSSLITVVFMSGCTQTAFPTDGTSDSWQTFGYEQSKKGYMKKTPEELSVNDAALETAYSEGYEKGRTEYCAQDAYKLGIMGKSYLGICDDLDWRFRMKYNDGRSNQSLGRL</sequence>
<dbReference type="InterPro" id="IPR021242">
    <property type="entry name" value="DUF2799"/>
</dbReference>
<evidence type="ECO:0000313" key="5">
    <source>
        <dbReference type="Proteomes" id="UP000279760"/>
    </source>
</evidence>
<dbReference type="RefSeq" id="WP_006075232.1">
    <property type="nucleotide sequence ID" value="NZ_CP033577.1"/>
</dbReference>
<evidence type="ECO:0000256" key="1">
    <source>
        <dbReference type="SAM" id="SignalP"/>
    </source>
</evidence>